<protein>
    <submittedName>
        <fullName evidence="5">Dehydrogenase</fullName>
    </submittedName>
</protein>
<organism evidence="5 6">
    <name type="scientific">Actinophytocola xanthii</name>
    <dbReference type="NCBI Taxonomy" id="1912961"/>
    <lineage>
        <taxon>Bacteria</taxon>
        <taxon>Bacillati</taxon>
        <taxon>Actinomycetota</taxon>
        <taxon>Actinomycetes</taxon>
        <taxon>Pseudonocardiales</taxon>
        <taxon>Pseudonocardiaceae</taxon>
    </lineage>
</organism>
<evidence type="ECO:0000313" key="5">
    <source>
        <dbReference type="EMBL" id="OLF17672.1"/>
    </source>
</evidence>
<dbReference type="STRING" id="1912961.BU204_10710"/>
<dbReference type="InterPro" id="IPR036291">
    <property type="entry name" value="NAD(P)-bd_dom_sf"/>
</dbReference>
<dbReference type="SUPFAM" id="SSF51735">
    <property type="entry name" value="NAD(P)-binding Rossmann-fold domains"/>
    <property type="match status" value="1"/>
</dbReference>
<keyword evidence="6" id="KW-1185">Reference proteome</keyword>
<dbReference type="EMBL" id="MSIE01000015">
    <property type="protein sequence ID" value="OLF17672.1"/>
    <property type="molecule type" value="Genomic_DNA"/>
</dbReference>
<feature type="domain" description="Ketoreductase" evidence="4">
    <location>
        <begin position="5"/>
        <end position="184"/>
    </location>
</feature>
<evidence type="ECO:0000259" key="4">
    <source>
        <dbReference type="SMART" id="SM00822"/>
    </source>
</evidence>
<dbReference type="Pfam" id="PF00106">
    <property type="entry name" value="adh_short"/>
    <property type="match status" value="1"/>
</dbReference>
<dbReference type="PRINTS" id="PR00080">
    <property type="entry name" value="SDRFAMILY"/>
</dbReference>
<dbReference type="SMART" id="SM00822">
    <property type="entry name" value="PKS_KR"/>
    <property type="match status" value="1"/>
</dbReference>
<dbReference type="CDD" id="cd05233">
    <property type="entry name" value="SDR_c"/>
    <property type="match status" value="1"/>
</dbReference>
<dbReference type="InterPro" id="IPR002347">
    <property type="entry name" value="SDR_fam"/>
</dbReference>
<dbReference type="Proteomes" id="UP000185596">
    <property type="component" value="Unassembled WGS sequence"/>
</dbReference>
<comment type="caution">
    <text evidence="5">The sequence shown here is derived from an EMBL/GenBank/DDBJ whole genome shotgun (WGS) entry which is preliminary data.</text>
</comment>
<dbReference type="PRINTS" id="PR00081">
    <property type="entry name" value="GDHRDH"/>
</dbReference>
<comment type="similarity">
    <text evidence="1 3">Belongs to the short-chain dehydrogenases/reductases (SDR) family.</text>
</comment>
<dbReference type="PIRSF" id="PIRSF000126">
    <property type="entry name" value="11-beta-HSD1"/>
    <property type="match status" value="1"/>
</dbReference>
<dbReference type="PANTHER" id="PTHR44196">
    <property type="entry name" value="DEHYDROGENASE/REDUCTASE SDR FAMILY MEMBER 7B"/>
    <property type="match status" value="1"/>
</dbReference>
<evidence type="ECO:0000313" key="6">
    <source>
        <dbReference type="Proteomes" id="UP000185596"/>
    </source>
</evidence>
<accession>A0A1Q8CTK0</accession>
<dbReference type="Gene3D" id="3.40.50.720">
    <property type="entry name" value="NAD(P)-binding Rossmann-like Domain"/>
    <property type="match status" value="1"/>
</dbReference>
<evidence type="ECO:0000256" key="2">
    <source>
        <dbReference type="ARBA" id="ARBA00023002"/>
    </source>
</evidence>
<dbReference type="InterPro" id="IPR057326">
    <property type="entry name" value="KR_dom"/>
</dbReference>
<dbReference type="GO" id="GO:0016491">
    <property type="term" value="F:oxidoreductase activity"/>
    <property type="evidence" value="ECO:0007669"/>
    <property type="project" value="UniProtKB-KW"/>
</dbReference>
<dbReference type="OrthoDB" id="3178062at2"/>
<dbReference type="GO" id="GO:0016020">
    <property type="term" value="C:membrane"/>
    <property type="evidence" value="ECO:0007669"/>
    <property type="project" value="TreeGrafter"/>
</dbReference>
<reference evidence="5 6" key="1">
    <citation type="submission" date="2016-12" db="EMBL/GenBank/DDBJ databases">
        <title>The draft genome sequence of Actinophytocola sp. 11-183.</title>
        <authorList>
            <person name="Wang W."/>
            <person name="Yuan L."/>
        </authorList>
    </citation>
    <scope>NUCLEOTIDE SEQUENCE [LARGE SCALE GENOMIC DNA]</scope>
    <source>
        <strain evidence="5 6">11-183</strain>
    </source>
</reference>
<evidence type="ECO:0000256" key="3">
    <source>
        <dbReference type="RuleBase" id="RU000363"/>
    </source>
</evidence>
<proteinExistence type="inferred from homology"/>
<gene>
    <name evidence="5" type="ORF">BU204_10710</name>
</gene>
<name>A0A1Q8CTK0_9PSEU</name>
<evidence type="ECO:0000256" key="1">
    <source>
        <dbReference type="ARBA" id="ARBA00006484"/>
    </source>
</evidence>
<dbReference type="AlphaFoldDB" id="A0A1Q8CTK0"/>
<dbReference type="PANTHER" id="PTHR44196:SF2">
    <property type="entry name" value="SHORT-CHAIN DEHYDROGENASE-RELATED"/>
    <property type="match status" value="1"/>
</dbReference>
<sequence>MYDGKVALVTGASRGLGRAFALDLAQRGARLVLLARSAGTLRQVAEEIRERTGGAAPQVIVADLATPDGPKQAVRELKALGVPLDLLVNNAAIGTQGSFLARDLEPQLRAVAVNAGGMLALTHPIAADMVARGSGGIIVVTSGAAFSPMGYLASYGATKAFQLYFTEALAEELRGTGIQVMGAHVSNMDTTFGEGPTAAVDPKADQPSDVAARVLDDFARGRAASYPGSFMNRVLTWPSRVLPRVTVARVATAYARKRGLDKVVEVGAS</sequence>
<keyword evidence="2" id="KW-0560">Oxidoreductase</keyword>